<dbReference type="PANTHER" id="PTHR12899:SF3">
    <property type="entry name" value="LARGE RIBOSOMAL SUBUNIT PROTEIN UL18M"/>
    <property type="match status" value="1"/>
</dbReference>
<dbReference type="AlphaFoldDB" id="A0A7S2G6E0"/>
<accession>A0A7S2G6E0</accession>
<dbReference type="GO" id="GO:0005737">
    <property type="term" value="C:cytoplasm"/>
    <property type="evidence" value="ECO:0007669"/>
    <property type="project" value="UniProtKB-ARBA"/>
</dbReference>
<feature type="signal peptide" evidence="4">
    <location>
        <begin position="1"/>
        <end position="18"/>
    </location>
</feature>
<dbReference type="GO" id="GO:0006412">
    <property type="term" value="P:translation"/>
    <property type="evidence" value="ECO:0007669"/>
    <property type="project" value="InterPro"/>
</dbReference>
<dbReference type="PANTHER" id="PTHR12899">
    <property type="entry name" value="39S RIBOSOMAL PROTEIN L18, MITOCHONDRIAL"/>
    <property type="match status" value="1"/>
</dbReference>
<evidence type="ECO:0000313" key="5">
    <source>
        <dbReference type="EMBL" id="CAD9435556.1"/>
    </source>
</evidence>
<keyword evidence="3" id="KW-0687">Ribonucleoprotein</keyword>
<comment type="similarity">
    <text evidence="1">Belongs to the universal ribosomal protein uL18 family.</text>
</comment>
<sequence length="155" mass="17310">MMLLRFSMLALSLVTTSAFSVSHVHARHGTITMATKHKGVGRNPFKAMKLRTKRVANNGNGRFRLTIFRSNEHIYAQVINDIEGRTLLAVNSKNLNINGSNKEGAKTVGQALGEAAKEKGLDKLFYDRESANHKYMYHGRIEALVEGIREKEIAI</sequence>
<evidence type="ECO:0000256" key="1">
    <source>
        <dbReference type="ARBA" id="ARBA00007116"/>
    </source>
</evidence>
<keyword evidence="2" id="KW-0689">Ribosomal protein</keyword>
<feature type="chain" id="PRO_5031325983" description="50S ribosomal protein L18, chloroplastic" evidence="4">
    <location>
        <begin position="19"/>
        <end position="155"/>
    </location>
</feature>
<evidence type="ECO:0000256" key="4">
    <source>
        <dbReference type="SAM" id="SignalP"/>
    </source>
</evidence>
<evidence type="ECO:0000256" key="3">
    <source>
        <dbReference type="ARBA" id="ARBA00023274"/>
    </source>
</evidence>
<evidence type="ECO:0000256" key="2">
    <source>
        <dbReference type="ARBA" id="ARBA00022980"/>
    </source>
</evidence>
<dbReference type="InterPro" id="IPR057268">
    <property type="entry name" value="Ribosomal_L18"/>
</dbReference>
<dbReference type="Gene3D" id="3.30.420.100">
    <property type="match status" value="1"/>
</dbReference>
<gene>
    <name evidence="5" type="ORF">DSPE1174_LOCUS17162</name>
</gene>
<keyword evidence="4" id="KW-0732">Signal</keyword>
<dbReference type="GO" id="GO:0005840">
    <property type="term" value="C:ribosome"/>
    <property type="evidence" value="ECO:0007669"/>
    <property type="project" value="UniProtKB-KW"/>
</dbReference>
<dbReference type="SUPFAM" id="SSF53137">
    <property type="entry name" value="Translational machinery components"/>
    <property type="match status" value="1"/>
</dbReference>
<dbReference type="CDD" id="cd00432">
    <property type="entry name" value="Ribosomal_L18_L5e"/>
    <property type="match status" value="1"/>
</dbReference>
<dbReference type="Pfam" id="PF00861">
    <property type="entry name" value="Ribosomal_L18p"/>
    <property type="match status" value="1"/>
</dbReference>
<evidence type="ECO:0008006" key="6">
    <source>
        <dbReference type="Google" id="ProtNLM"/>
    </source>
</evidence>
<proteinExistence type="inferred from homology"/>
<organism evidence="5">
    <name type="scientific">Octactis speculum</name>
    <dbReference type="NCBI Taxonomy" id="3111310"/>
    <lineage>
        <taxon>Eukaryota</taxon>
        <taxon>Sar</taxon>
        <taxon>Stramenopiles</taxon>
        <taxon>Ochrophyta</taxon>
        <taxon>Dictyochophyceae</taxon>
        <taxon>Dictyochales</taxon>
        <taxon>Dictyochaceae</taxon>
        <taxon>Octactis</taxon>
    </lineage>
</organism>
<name>A0A7S2G6E0_9STRA</name>
<reference evidence="5" key="1">
    <citation type="submission" date="2021-01" db="EMBL/GenBank/DDBJ databases">
        <authorList>
            <person name="Corre E."/>
            <person name="Pelletier E."/>
            <person name="Niang G."/>
            <person name="Scheremetjew M."/>
            <person name="Finn R."/>
            <person name="Kale V."/>
            <person name="Holt S."/>
            <person name="Cochrane G."/>
            <person name="Meng A."/>
            <person name="Brown T."/>
            <person name="Cohen L."/>
        </authorList>
    </citation>
    <scope>NUCLEOTIDE SEQUENCE</scope>
    <source>
        <strain evidence="5">CCMP1381</strain>
    </source>
</reference>
<dbReference type="GO" id="GO:0003735">
    <property type="term" value="F:structural constituent of ribosome"/>
    <property type="evidence" value="ECO:0007669"/>
    <property type="project" value="InterPro"/>
</dbReference>
<dbReference type="EMBL" id="HBGS01033321">
    <property type="protein sequence ID" value="CAD9435556.1"/>
    <property type="molecule type" value="Transcribed_RNA"/>
</dbReference>
<dbReference type="GO" id="GO:1990904">
    <property type="term" value="C:ribonucleoprotein complex"/>
    <property type="evidence" value="ECO:0007669"/>
    <property type="project" value="UniProtKB-KW"/>
</dbReference>
<protein>
    <recommendedName>
        <fullName evidence="6">50S ribosomal protein L18, chloroplastic</fullName>
    </recommendedName>
</protein>
<dbReference type="GO" id="GO:0008097">
    <property type="term" value="F:5S rRNA binding"/>
    <property type="evidence" value="ECO:0007669"/>
    <property type="project" value="TreeGrafter"/>
</dbReference>
<dbReference type="InterPro" id="IPR005484">
    <property type="entry name" value="Ribosomal_uL18_bac/plant/anim"/>
</dbReference>